<dbReference type="SUPFAM" id="SSF53187">
    <property type="entry name" value="Zn-dependent exopeptidases"/>
    <property type="match status" value="1"/>
</dbReference>
<dbReference type="CDD" id="cd03887">
    <property type="entry name" value="M20_Acy1L2"/>
    <property type="match status" value="1"/>
</dbReference>
<dbReference type="GO" id="GO:0016805">
    <property type="term" value="F:dipeptidase activity"/>
    <property type="evidence" value="ECO:0007669"/>
    <property type="project" value="InterPro"/>
</dbReference>
<dbReference type="Gene3D" id="3.30.70.360">
    <property type="match status" value="1"/>
</dbReference>
<feature type="domain" description="Peptidase M20 dimerisation" evidence="2">
    <location>
        <begin position="184"/>
        <end position="277"/>
    </location>
</feature>
<evidence type="ECO:0000256" key="1">
    <source>
        <dbReference type="PIRNR" id="PIRNR037226"/>
    </source>
</evidence>
<dbReference type="PANTHER" id="PTHR30575:SF0">
    <property type="entry name" value="XAA-ARG DIPEPTIDASE"/>
    <property type="match status" value="1"/>
</dbReference>
<dbReference type="NCBIfam" id="TIGR01891">
    <property type="entry name" value="amidohydrolases"/>
    <property type="match status" value="1"/>
</dbReference>
<keyword evidence="4" id="KW-1185">Reference proteome</keyword>
<reference evidence="3" key="1">
    <citation type="submission" date="2020-12" db="EMBL/GenBank/DDBJ databases">
        <title>Genomic characterization of non-nitrogen-fixing Frankia strains.</title>
        <authorList>
            <person name="Carlos-Shanley C."/>
            <person name="Guerra T."/>
            <person name="Hahn D."/>
        </authorList>
    </citation>
    <scope>NUCLEOTIDE SEQUENCE</scope>
    <source>
        <strain evidence="3">CN6</strain>
    </source>
</reference>
<dbReference type="GO" id="GO:0046657">
    <property type="term" value="P:folic acid catabolic process"/>
    <property type="evidence" value="ECO:0007669"/>
    <property type="project" value="TreeGrafter"/>
</dbReference>
<dbReference type="InterPro" id="IPR052030">
    <property type="entry name" value="Peptidase_M20/M20A_hydrolases"/>
</dbReference>
<dbReference type="Pfam" id="PF07687">
    <property type="entry name" value="M20_dimer"/>
    <property type="match status" value="1"/>
</dbReference>
<dbReference type="InterPro" id="IPR002933">
    <property type="entry name" value="Peptidase_M20"/>
</dbReference>
<dbReference type="InterPro" id="IPR011650">
    <property type="entry name" value="Peptidase_M20_dimer"/>
</dbReference>
<dbReference type="SUPFAM" id="SSF55031">
    <property type="entry name" value="Bacterial exopeptidase dimerisation domain"/>
    <property type="match status" value="1"/>
</dbReference>
<dbReference type="InterPro" id="IPR017439">
    <property type="entry name" value="Amidohydrolase"/>
</dbReference>
<dbReference type="Pfam" id="PF01546">
    <property type="entry name" value="Peptidase_M20"/>
    <property type="match status" value="1"/>
</dbReference>
<dbReference type="PANTHER" id="PTHR30575">
    <property type="entry name" value="PEPTIDASE M20"/>
    <property type="match status" value="1"/>
</dbReference>
<dbReference type="EMBL" id="JAEACQ010000377">
    <property type="protein sequence ID" value="MBL7633226.1"/>
    <property type="molecule type" value="Genomic_DNA"/>
</dbReference>
<protein>
    <recommendedName>
        <fullName evidence="1">Peptidase M20 domain-containing protein 2</fullName>
    </recommendedName>
</protein>
<gene>
    <name evidence="3" type="ORF">I7412_39955</name>
</gene>
<dbReference type="RefSeq" id="WP_202999946.1">
    <property type="nucleotide sequence ID" value="NZ_JADWYU010000141.1"/>
</dbReference>
<dbReference type="AlphaFoldDB" id="A0A937UWB4"/>
<sequence>MSDTTDLPAATTDLDLPKSAAGAAIRRADARLRRLSHDVHANPETRFTELKATAWASELLERHGFAIERGVADLETAFVASYGTGPLVLGICAEYDALPTIGHACGHNIICASSVGAGLGLATVADDLGLTVKVIGTPAEEGGGGKIIMLDAGVFDGVHAAMMTHPFPGDADILDMTNTMLASVQFEVEFRGRASHAAGGPSLGINALDAVTVAQTAIGLLRQQLPIGDLVHGIVTHGGDAPNIIPERTVLSYYVRSLTIDRAEALDAKIRRCFEAGALATGCEVEIRSTSRTYSHMEADVDLTRFYGRNAAALGRDVLEVPSSARTSAGASTDMANVSLALPAIHPGVGIAHARGFPHHADFTRACATSDADATLLHAATALAWTAIDAAGDADVRERLLRGERRTEPAG</sequence>
<comment type="similarity">
    <text evidence="1">Belongs to the peptidase M20A family.</text>
</comment>
<dbReference type="GO" id="GO:0005737">
    <property type="term" value="C:cytoplasm"/>
    <property type="evidence" value="ECO:0007669"/>
    <property type="project" value="TreeGrafter"/>
</dbReference>
<evidence type="ECO:0000259" key="2">
    <source>
        <dbReference type="Pfam" id="PF07687"/>
    </source>
</evidence>
<name>A0A937UWB4_9ACTN</name>
<dbReference type="GO" id="GO:0071713">
    <property type="term" value="F:para-aminobenzoyl-glutamate hydrolase activity"/>
    <property type="evidence" value="ECO:0007669"/>
    <property type="project" value="TreeGrafter"/>
</dbReference>
<dbReference type="InterPro" id="IPR036264">
    <property type="entry name" value="Bact_exopeptidase_dim_dom"/>
</dbReference>
<organism evidence="3 4">
    <name type="scientific">Frankia nepalensis</name>
    <dbReference type="NCBI Taxonomy" id="1836974"/>
    <lineage>
        <taxon>Bacteria</taxon>
        <taxon>Bacillati</taxon>
        <taxon>Actinomycetota</taxon>
        <taxon>Actinomycetes</taxon>
        <taxon>Frankiales</taxon>
        <taxon>Frankiaceae</taxon>
        <taxon>Frankia</taxon>
    </lineage>
</organism>
<comment type="caution">
    <text evidence="3">The sequence shown here is derived from an EMBL/GenBank/DDBJ whole genome shotgun (WGS) entry which is preliminary data.</text>
</comment>
<dbReference type="Gene3D" id="3.40.630.10">
    <property type="entry name" value="Zn peptidases"/>
    <property type="match status" value="1"/>
</dbReference>
<dbReference type="FunFam" id="3.30.70.360:FF:000004">
    <property type="entry name" value="Peptidase M20 domain-containing protein 2"/>
    <property type="match status" value="1"/>
</dbReference>
<dbReference type="InterPro" id="IPR017144">
    <property type="entry name" value="Xaa-Arg_dipeptidase"/>
</dbReference>
<evidence type="ECO:0000313" key="3">
    <source>
        <dbReference type="EMBL" id="MBL7633226.1"/>
    </source>
</evidence>
<evidence type="ECO:0000313" key="4">
    <source>
        <dbReference type="Proteomes" id="UP000604475"/>
    </source>
</evidence>
<dbReference type="Proteomes" id="UP000604475">
    <property type="component" value="Unassembled WGS sequence"/>
</dbReference>
<proteinExistence type="inferred from homology"/>
<accession>A0A937UWB4</accession>
<dbReference type="PIRSF" id="PIRSF037226">
    <property type="entry name" value="Amidohydrolase_ACY1L2_prd"/>
    <property type="match status" value="1"/>
</dbReference>